<dbReference type="Pfam" id="PF14111">
    <property type="entry name" value="DUF4283"/>
    <property type="match status" value="1"/>
</dbReference>
<accession>A0A9Q0GEA5</accession>
<reference evidence="2" key="2">
    <citation type="journal article" date="2023" name="Plants (Basel)">
        <title>Annotation of the Turnera subulata (Passifloraceae) Draft Genome Reveals the S-Locus Evolved after the Divergence of Turneroideae from Passifloroideae in a Stepwise Manner.</title>
        <authorList>
            <person name="Henning P.M."/>
            <person name="Roalson E.H."/>
            <person name="Mir W."/>
            <person name="McCubbin A.G."/>
            <person name="Shore J.S."/>
        </authorList>
    </citation>
    <scope>NUCLEOTIDE SEQUENCE</scope>
    <source>
        <strain evidence="2">F60SS</strain>
    </source>
</reference>
<protein>
    <recommendedName>
        <fullName evidence="1">DUF4283 domain-containing protein</fullName>
    </recommendedName>
</protein>
<evidence type="ECO:0000259" key="1">
    <source>
        <dbReference type="Pfam" id="PF14111"/>
    </source>
</evidence>
<dbReference type="InterPro" id="IPR025558">
    <property type="entry name" value="DUF4283"/>
</dbReference>
<dbReference type="AlphaFoldDB" id="A0A9Q0GEA5"/>
<comment type="caution">
    <text evidence="2">The sequence shown here is derived from an EMBL/GenBank/DDBJ whole genome shotgun (WGS) entry which is preliminary data.</text>
</comment>
<dbReference type="EMBL" id="JAKUCV010000858">
    <property type="protein sequence ID" value="KAJ4848614.1"/>
    <property type="molecule type" value="Genomic_DNA"/>
</dbReference>
<dbReference type="PANTHER" id="PTHR31286">
    <property type="entry name" value="GLYCINE-RICH CELL WALL STRUCTURAL PROTEIN 1.8-LIKE"/>
    <property type="match status" value="1"/>
</dbReference>
<reference evidence="2" key="1">
    <citation type="submission" date="2022-02" db="EMBL/GenBank/DDBJ databases">
        <authorList>
            <person name="Henning P.M."/>
            <person name="McCubbin A.G."/>
            <person name="Shore J.S."/>
        </authorList>
    </citation>
    <scope>NUCLEOTIDE SEQUENCE</scope>
    <source>
        <strain evidence="2">F60SS</strain>
        <tissue evidence="2">Leaves</tissue>
    </source>
</reference>
<proteinExistence type="predicted"/>
<sequence>MYDIIAFHSPEGPIVKLSDRYRSTLHKRWDNTLIGVRVVDLKHNFYFVRFSNRQDYMHALTDGPWNVFDHCCTVEPWVPQFNPVNHKIISVVAWAPLEYHLKHDWTLGQNRSQHRGSNQGSLCSCGT</sequence>
<keyword evidence="3" id="KW-1185">Reference proteome</keyword>
<name>A0A9Q0GEA5_9ROSI</name>
<evidence type="ECO:0000313" key="3">
    <source>
        <dbReference type="Proteomes" id="UP001141552"/>
    </source>
</evidence>
<feature type="domain" description="DUF4283" evidence="1">
    <location>
        <begin position="20"/>
        <end position="83"/>
    </location>
</feature>
<dbReference type="PANTHER" id="PTHR31286:SF99">
    <property type="entry name" value="DUF4283 DOMAIN-CONTAINING PROTEIN"/>
    <property type="match status" value="1"/>
</dbReference>
<evidence type="ECO:0000313" key="2">
    <source>
        <dbReference type="EMBL" id="KAJ4848614.1"/>
    </source>
</evidence>
<dbReference type="InterPro" id="IPR040256">
    <property type="entry name" value="At4g02000-like"/>
</dbReference>
<gene>
    <name evidence="2" type="ORF">Tsubulata_016178</name>
</gene>
<organism evidence="2 3">
    <name type="scientific">Turnera subulata</name>
    <dbReference type="NCBI Taxonomy" id="218843"/>
    <lineage>
        <taxon>Eukaryota</taxon>
        <taxon>Viridiplantae</taxon>
        <taxon>Streptophyta</taxon>
        <taxon>Embryophyta</taxon>
        <taxon>Tracheophyta</taxon>
        <taxon>Spermatophyta</taxon>
        <taxon>Magnoliopsida</taxon>
        <taxon>eudicotyledons</taxon>
        <taxon>Gunneridae</taxon>
        <taxon>Pentapetalae</taxon>
        <taxon>rosids</taxon>
        <taxon>fabids</taxon>
        <taxon>Malpighiales</taxon>
        <taxon>Passifloraceae</taxon>
        <taxon>Turnera</taxon>
    </lineage>
</organism>
<dbReference type="OrthoDB" id="984865at2759"/>
<dbReference type="Proteomes" id="UP001141552">
    <property type="component" value="Unassembled WGS sequence"/>
</dbReference>